<dbReference type="EMBL" id="SULG01000025">
    <property type="protein sequence ID" value="TLD42190.1"/>
    <property type="molecule type" value="Genomic_DNA"/>
</dbReference>
<organism evidence="2 3">
    <name type="scientific">Candidatus Jettenia ecosi</name>
    <dbReference type="NCBI Taxonomy" id="2494326"/>
    <lineage>
        <taxon>Bacteria</taxon>
        <taxon>Pseudomonadati</taxon>
        <taxon>Planctomycetota</taxon>
        <taxon>Candidatus Brocadiia</taxon>
        <taxon>Candidatus Brocadiales</taxon>
        <taxon>Candidatus Brocadiaceae</taxon>
        <taxon>Candidatus Jettenia</taxon>
    </lineage>
</organism>
<evidence type="ECO:0000313" key="2">
    <source>
        <dbReference type="EMBL" id="TLD42190.1"/>
    </source>
</evidence>
<name>A0A533QNN2_9BACT</name>
<feature type="transmembrane region" description="Helical" evidence="1">
    <location>
        <begin position="54"/>
        <end position="75"/>
    </location>
</feature>
<dbReference type="AlphaFoldDB" id="A0A533QNN2"/>
<comment type="caution">
    <text evidence="2">The sequence shown here is derived from an EMBL/GenBank/DDBJ whole genome shotgun (WGS) entry which is preliminary data.</text>
</comment>
<keyword evidence="1" id="KW-0812">Transmembrane</keyword>
<evidence type="ECO:0000313" key="3">
    <source>
        <dbReference type="Proteomes" id="UP000319783"/>
    </source>
</evidence>
<reference evidence="2 3" key="1">
    <citation type="submission" date="2019-04" db="EMBL/GenBank/DDBJ databases">
        <title>Genome of a novel bacterium Candidatus Jettenia ecosi reconstructed from metagenome of an anammox bioreactor.</title>
        <authorList>
            <person name="Mardanov A.V."/>
            <person name="Beletsky A.V."/>
            <person name="Ravin N.V."/>
            <person name="Botchkova E.A."/>
            <person name="Litti Y.V."/>
            <person name="Nozhevnikova A.N."/>
        </authorList>
    </citation>
    <scope>NUCLEOTIDE SEQUENCE [LARGE SCALE GENOMIC DNA]</scope>
    <source>
        <strain evidence="2">J2</strain>
    </source>
</reference>
<sequence length="118" mass="13603">MFLSALLITAFVSFVTSAVTYFFAKIKIFSCALLLFYGSNFFLSFFLLNTHITFFIIIIILFLAFPIICLLIFVVDTYYALFCTDTSFVLVIVWLLMPPFFMINLIVYAFRIIHAGNV</sequence>
<keyword evidence="1" id="KW-0472">Membrane</keyword>
<protein>
    <submittedName>
        <fullName evidence="2">Uncharacterized protein</fullName>
    </submittedName>
</protein>
<accession>A0A533QNN2</accession>
<dbReference type="Proteomes" id="UP000319783">
    <property type="component" value="Unassembled WGS sequence"/>
</dbReference>
<feature type="transmembrane region" description="Helical" evidence="1">
    <location>
        <begin position="27"/>
        <end position="47"/>
    </location>
</feature>
<gene>
    <name evidence="2" type="ORF">JETT_1514</name>
</gene>
<feature type="transmembrane region" description="Helical" evidence="1">
    <location>
        <begin position="87"/>
        <end position="110"/>
    </location>
</feature>
<keyword evidence="1" id="KW-1133">Transmembrane helix</keyword>
<proteinExistence type="predicted"/>
<evidence type="ECO:0000256" key="1">
    <source>
        <dbReference type="SAM" id="Phobius"/>
    </source>
</evidence>